<feature type="region of interest" description="Disordered" evidence="4">
    <location>
        <begin position="418"/>
        <end position="463"/>
    </location>
</feature>
<dbReference type="EMBL" id="RRYP01006733">
    <property type="protein sequence ID" value="TNV80990.1"/>
    <property type="molecule type" value="Genomic_DNA"/>
</dbReference>
<dbReference type="GO" id="GO:0000132">
    <property type="term" value="P:establishment of mitotic spindle orientation"/>
    <property type="evidence" value="ECO:0007669"/>
    <property type="project" value="TreeGrafter"/>
</dbReference>
<dbReference type="GO" id="GO:0007059">
    <property type="term" value="P:chromosome segregation"/>
    <property type="evidence" value="ECO:0007669"/>
    <property type="project" value="TreeGrafter"/>
</dbReference>
<feature type="region of interest" description="Disordered" evidence="4">
    <location>
        <begin position="289"/>
        <end position="406"/>
    </location>
</feature>
<evidence type="ECO:0000256" key="4">
    <source>
        <dbReference type="SAM" id="MobiDB-lite"/>
    </source>
</evidence>
<dbReference type="PANTHER" id="PTHR10921">
    <property type="entry name" value="NUCLEAR DISTRIBUTION PROTEIN NUDE HOMOLOG 1"/>
    <property type="match status" value="1"/>
</dbReference>
<evidence type="ECO:0000313" key="5">
    <source>
        <dbReference type="EMBL" id="TNV80990.1"/>
    </source>
</evidence>
<comment type="caution">
    <text evidence="5">The sequence shown here is derived from an EMBL/GenBank/DDBJ whole genome shotgun (WGS) entry which is preliminary data.</text>
</comment>
<dbReference type="Gene3D" id="6.10.250.1080">
    <property type="match status" value="1"/>
</dbReference>
<dbReference type="GO" id="GO:0051642">
    <property type="term" value="P:centrosome localization"/>
    <property type="evidence" value="ECO:0007669"/>
    <property type="project" value="TreeGrafter"/>
</dbReference>
<dbReference type="Proteomes" id="UP000785679">
    <property type="component" value="Unassembled WGS sequence"/>
</dbReference>
<evidence type="ECO:0000313" key="6">
    <source>
        <dbReference type="Proteomes" id="UP000785679"/>
    </source>
</evidence>
<dbReference type="AlphaFoldDB" id="A0A8J8T408"/>
<dbReference type="GO" id="GO:0000776">
    <property type="term" value="C:kinetochore"/>
    <property type="evidence" value="ECO:0007669"/>
    <property type="project" value="TreeGrafter"/>
</dbReference>
<sequence length="610" mass="70414">MLQITIIDKMSDTIDDQLEATYRVSELDTLPLDDMRELFRQALSDLKDTKLEFEEFQLTSKEYEQELEATLEDYKEREQDARQECERVTNENEAYVKQVKRKEDEIERLERDLAKVQNKYRTEVTQVEKESDSLRKKIEEIENSAATSVTRLRNMEIDNDNFERQLREADYTIQDLEQKLESSLEQLALLQWELEEYKMHTQEQMERLAQQKREVDTELLVKSNEVKKLKHHIIQLETNPDENRMSLPKTTTNRVSNAKIRQSMTHFPDHASNASGDYNGSIATLGNRLSESRMPRKNTAHQHTLSTIQRDDYEEGEKDSNDDQVFERADTLEHQHTLGRSASKRDSLRKLSFQSGGNEKQASVTHIEHQIEGVVNEEEDQSSSAAMRTDNAPDGQQQNQEEPQPVMVRIESDKTLEYARHSSASSTAILPDQHQQQPEVTSHSEEPPIQHRSTTLRSSLKKDVSHKYSASHTVARFIPKFEEEDLEEDYPELDIDEILACDDSEIENLSIMKSSKKLISSVEAMMNQIDEKLRSKRPGGLYFTPYGQPAFTQSYGQQVGPQMGAKRHMPNNSAGGQQLFTYQAAEQRSGVLNRGTETFNNKTRKVSVLY</sequence>
<feature type="compositionally biased region" description="Polar residues" evidence="4">
    <location>
        <begin position="352"/>
        <end position="364"/>
    </location>
</feature>
<dbReference type="GO" id="GO:0008017">
    <property type="term" value="F:microtubule binding"/>
    <property type="evidence" value="ECO:0007669"/>
    <property type="project" value="InterPro"/>
</dbReference>
<dbReference type="InterPro" id="IPR033494">
    <property type="entry name" value="NUDE"/>
</dbReference>
<dbReference type="GO" id="GO:0007100">
    <property type="term" value="P:mitotic centrosome separation"/>
    <property type="evidence" value="ECO:0007669"/>
    <property type="project" value="TreeGrafter"/>
</dbReference>
<evidence type="ECO:0008006" key="7">
    <source>
        <dbReference type="Google" id="ProtNLM"/>
    </source>
</evidence>
<dbReference type="OrthoDB" id="5877028at2759"/>
<accession>A0A8J8T408</accession>
<keyword evidence="6" id="KW-1185">Reference proteome</keyword>
<evidence type="ECO:0000256" key="2">
    <source>
        <dbReference type="ARBA" id="ARBA00023054"/>
    </source>
</evidence>
<dbReference type="PANTHER" id="PTHR10921:SF1">
    <property type="entry name" value="NUCLEAR DISTRIBUTION PROTEIN NUDE HOMOLOG"/>
    <property type="match status" value="1"/>
</dbReference>
<protein>
    <recommendedName>
        <fullName evidence="7">NUDE domain-containing protein</fullName>
    </recommendedName>
</protein>
<organism evidence="5 6">
    <name type="scientific">Halteria grandinella</name>
    <dbReference type="NCBI Taxonomy" id="5974"/>
    <lineage>
        <taxon>Eukaryota</taxon>
        <taxon>Sar</taxon>
        <taxon>Alveolata</taxon>
        <taxon>Ciliophora</taxon>
        <taxon>Intramacronucleata</taxon>
        <taxon>Spirotrichea</taxon>
        <taxon>Stichotrichia</taxon>
        <taxon>Sporadotrichida</taxon>
        <taxon>Halteriidae</taxon>
        <taxon>Halteria</taxon>
    </lineage>
</organism>
<feature type="coiled-coil region" evidence="3">
    <location>
        <begin position="46"/>
        <end position="218"/>
    </location>
</feature>
<evidence type="ECO:0000256" key="1">
    <source>
        <dbReference type="ARBA" id="ARBA00007429"/>
    </source>
</evidence>
<evidence type="ECO:0000256" key="3">
    <source>
        <dbReference type="SAM" id="Coils"/>
    </source>
</evidence>
<dbReference type="GO" id="GO:0005813">
    <property type="term" value="C:centrosome"/>
    <property type="evidence" value="ECO:0007669"/>
    <property type="project" value="TreeGrafter"/>
</dbReference>
<gene>
    <name evidence="5" type="ORF">FGO68_gene4719</name>
</gene>
<dbReference type="GO" id="GO:0005871">
    <property type="term" value="C:kinesin complex"/>
    <property type="evidence" value="ECO:0007669"/>
    <property type="project" value="TreeGrafter"/>
</dbReference>
<name>A0A8J8T408_HALGN</name>
<comment type="similarity">
    <text evidence="1">Belongs to the nudE family.</text>
</comment>
<dbReference type="GO" id="GO:0007020">
    <property type="term" value="P:microtubule nucleation"/>
    <property type="evidence" value="ECO:0007669"/>
    <property type="project" value="TreeGrafter"/>
</dbReference>
<feature type="compositionally biased region" description="Basic and acidic residues" evidence="4">
    <location>
        <begin position="318"/>
        <end position="336"/>
    </location>
</feature>
<keyword evidence="2 3" id="KW-0175">Coiled coil</keyword>
<feature type="compositionally biased region" description="Polar residues" evidence="4">
    <location>
        <begin position="422"/>
        <end position="441"/>
    </location>
</feature>
<dbReference type="GO" id="GO:0047496">
    <property type="term" value="P:vesicle transport along microtubule"/>
    <property type="evidence" value="ECO:0007669"/>
    <property type="project" value="TreeGrafter"/>
</dbReference>
<proteinExistence type="inferred from homology"/>
<reference evidence="5" key="1">
    <citation type="submission" date="2019-06" db="EMBL/GenBank/DDBJ databases">
        <authorList>
            <person name="Zheng W."/>
        </authorList>
    </citation>
    <scope>NUCLEOTIDE SEQUENCE</scope>
    <source>
        <strain evidence="5">QDHG01</strain>
    </source>
</reference>